<dbReference type="GO" id="GO:0035999">
    <property type="term" value="P:tetrahydrofolate interconversion"/>
    <property type="evidence" value="ECO:0007669"/>
    <property type="project" value="TreeGrafter"/>
</dbReference>
<evidence type="ECO:0000256" key="4">
    <source>
        <dbReference type="ARBA" id="ARBA00036539"/>
    </source>
</evidence>
<name>A0A2G5B3T4_COERN</name>
<keyword evidence="8" id="KW-0808">Transferase</keyword>
<reference evidence="8 9" key="1">
    <citation type="journal article" date="2015" name="Genome Biol. Evol.">
        <title>Phylogenomic analyses indicate that early fungi evolved digesting cell walls of algal ancestors of land plants.</title>
        <authorList>
            <person name="Chang Y."/>
            <person name="Wang S."/>
            <person name="Sekimoto S."/>
            <person name="Aerts A.L."/>
            <person name="Choi C."/>
            <person name="Clum A."/>
            <person name="LaButti K.M."/>
            <person name="Lindquist E.A."/>
            <person name="Yee Ngan C."/>
            <person name="Ohm R.A."/>
            <person name="Salamov A.A."/>
            <person name="Grigoriev I.V."/>
            <person name="Spatafora J.W."/>
            <person name="Berbee M.L."/>
        </authorList>
    </citation>
    <scope>NUCLEOTIDE SEQUENCE [LARGE SCALE GENOMIC DNA]</scope>
    <source>
        <strain evidence="8 9">NRRL 1564</strain>
    </source>
</reference>
<keyword evidence="7" id="KW-0479">Metal-binding</keyword>
<evidence type="ECO:0000313" key="9">
    <source>
        <dbReference type="Proteomes" id="UP000242474"/>
    </source>
</evidence>
<dbReference type="EC" id="6.3.3.2" evidence="5 7"/>
<dbReference type="GO" id="GO:0009396">
    <property type="term" value="P:folic acid-containing compound biosynthetic process"/>
    <property type="evidence" value="ECO:0007669"/>
    <property type="project" value="TreeGrafter"/>
</dbReference>
<proteinExistence type="inferred from homology"/>
<dbReference type="AlphaFoldDB" id="A0A2G5B3T4"/>
<feature type="binding site" evidence="6">
    <location>
        <begin position="84"/>
        <end position="92"/>
    </location>
    <ligand>
        <name>ATP</name>
        <dbReference type="ChEBI" id="CHEBI:30616"/>
    </ligand>
</feature>
<dbReference type="GO" id="GO:0046872">
    <property type="term" value="F:metal ion binding"/>
    <property type="evidence" value="ECO:0007669"/>
    <property type="project" value="UniProtKB-KW"/>
</dbReference>
<dbReference type="GO" id="GO:0005739">
    <property type="term" value="C:mitochondrion"/>
    <property type="evidence" value="ECO:0007669"/>
    <property type="project" value="TreeGrafter"/>
</dbReference>
<dbReference type="InterPro" id="IPR024185">
    <property type="entry name" value="FTHF_cligase-like_sf"/>
</dbReference>
<evidence type="ECO:0000256" key="7">
    <source>
        <dbReference type="RuleBase" id="RU361279"/>
    </source>
</evidence>
<evidence type="ECO:0000256" key="1">
    <source>
        <dbReference type="ARBA" id="ARBA00010638"/>
    </source>
</evidence>
<dbReference type="Pfam" id="PF01812">
    <property type="entry name" value="5-FTHF_cyc-lig"/>
    <property type="match status" value="1"/>
</dbReference>
<dbReference type="InterPro" id="IPR037171">
    <property type="entry name" value="NagB/RpiA_transferase-like"/>
</dbReference>
<dbReference type="InterPro" id="IPR002698">
    <property type="entry name" value="FTHF_cligase"/>
</dbReference>
<accession>A0A2G5B3T4</accession>
<dbReference type="GO" id="GO:0030272">
    <property type="term" value="F:5-formyltetrahydrofolate cyclo-ligase activity"/>
    <property type="evidence" value="ECO:0007669"/>
    <property type="project" value="UniProtKB-EC"/>
</dbReference>
<dbReference type="GO" id="GO:0005524">
    <property type="term" value="F:ATP binding"/>
    <property type="evidence" value="ECO:0007669"/>
    <property type="project" value="UniProtKB-KW"/>
</dbReference>
<evidence type="ECO:0000256" key="5">
    <source>
        <dbReference type="ARBA" id="ARBA00038966"/>
    </source>
</evidence>
<dbReference type="GO" id="GO:0016740">
    <property type="term" value="F:transferase activity"/>
    <property type="evidence" value="ECO:0007669"/>
    <property type="project" value="UniProtKB-KW"/>
</dbReference>
<organism evidence="8 9">
    <name type="scientific">Coemansia reversa (strain ATCC 12441 / NRRL 1564)</name>
    <dbReference type="NCBI Taxonomy" id="763665"/>
    <lineage>
        <taxon>Eukaryota</taxon>
        <taxon>Fungi</taxon>
        <taxon>Fungi incertae sedis</taxon>
        <taxon>Zoopagomycota</taxon>
        <taxon>Kickxellomycotina</taxon>
        <taxon>Kickxellomycetes</taxon>
        <taxon>Kickxellales</taxon>
        <taxon>Kickxellaceae</taxon>
        <taxon>Coemansia</taxon>
    </lineage>
</organism>
<keyword evidence="2 6" id="KW-0547">Nucleotide-binding</keyword>
<evidence type="ECO:0000256" key="6">
    <source>
        <dbReference type="PIRSR" id="PIRSR006806-1"/>
    </source>
</evidence>
<protein>
    <recommendedName>
        <fullName evidence="5 7">5-formyltetrahydrofolate cyclo-ligase</fullName>
        <ecNumber evidence="5 7">6.3.3.2</ecNumber>
    </recommendedName>
</protein>
<dbReference type="SUPFAM" id="SSF100950">
    <property type="entry name" value="NagB/RpiA/CoA transferase-like"/>
    <property type="match status" value="1"/>
</dbReference>
<dbReference type="Proteomes" id="UP000242474">
    <property type="component" value="Unassembled WGS sequence"/>
</dbReference>
<comment type="similarity">
    <text evidence="1 7">Belongs to the 5-formyltetrahydrofolate cyclo-ligase family.</text>
</comment>
<dbReference type="EMBL" id="KZ303529">
    <property type="protein sequence ID" value="PIA13651.1"/>
    <property type="molecule type" value="Genomic_DNA"/>
</dbReference>
<evidence type="ECO:0000256" key="2">
    <source>
        <dbReference type="ARBA" id="ARBA00022741"/>
    </source>
</evidence>
<dbReference type="PANTHER" id="PTHR23407:SF1">
    <property type="entry name" value="5-FORMYLTETRAHYDROFOLATE CYCLO-LIGASE"/>
    <property type="match status" value="1"/>
</dbReference>
<evidence type="ECO:0000256" key="3">
    <source>
        <dbReference type="ARBA" id="ARBA00022840"/>
    </source>
</evidence>
<sequence length="143" mass="15849">MDNGEVQTKPLIRHALDEGKTVYVPRCDGSVMDMVRLESSHDLDTLPQNKWGIPEPSKDRPAVNPQVLDFIVVPGVAFDRYGNRCGHGKGYYDRYLAQAKQAFACAVCLNVQVLDTPVPSNSYDQKPHAVITPSGMLFSTQDK</sequence>
<evidence type="ECO:0000313" key="8">
    <source>
        <dbReference type="EMBL" id="PIA13651.1"/>
    </source>
</evidence>
<gene>
    <name evidence="8" type="ORF">COEREDRAFT_83348</name>
</gene>
<dbReference type="PIRSF" id="PIRSF006806">
    <property type="entry name" value="FTHF_cligase"/>
    <property type="match status" value="1"/>
</dbReference>
<dbReference type="STRING" id="763665.A0A2G5B3T4"/>
<dbReference type="OrthoDB" id="2015992at2759"/>
<keyword evidence="7" id="KW-0460">Magnesium</keyword>
<keyword evidence="3 6" id="KW-0067">ATP-binding</keyword>
<keyword evidence="9" id="KW-1185">Reference proteome</keyword>
<dbReference type="NCBIfam" id="TIGR02727">
    <property type="entry name" value="MTHFS_bact"/>
    <property type="match status" value="1"/>
</dbReference>
<dbReference type="Gene3D" id="3.40.50.10420">
    <property type="entry name" value="NagB/RpiA/CoA transferase-like"/>
    <property type="match status" value="1"/>
</dbReference>
<feature type="binding site" evidence="6">
    <location>
        <position position="5"/>
    </location>
    <ligand>
        <name>substrate</name>
    </ligand>
</feature>
<comment type="cofactor">
    <cofactor evidence="7">
        <name>Mg(2+)</name>
        <dbReference type="ChEBI" id="CHEBI:18420"/>
    </cofactor>
</comment>
<dbReference type="PANTHER" id="PTHR23407">
    <property type="entry name" value="ATPASE INHIBITOR/5-FORMYLTETRAHYDROFOLATE CYCLO-LIGASE"/>
    <property type="match status" value="1"/>
</dbReference>
<comment type="catalytic activity">
    <reaction evidence="4 7">
        <text>(6S)-5-formyl-5,6,7,8-tetrahydrofolate + ATP = (6R)-5,10-methenyltetrahydrofolate + ADP + phosphate</text>
        <dbReference type="Rhea" id="RHEA:10488"/>
        <dbReference type="ChEBI" id="CHEBI:30616"/>
        <dbReference type="ChEBI" id="CHEBI:43474"/>
        <dbReference type="ChEBI" id="CHEBI:57455"/>
        <dbReference type="ChEBI" id="CHEBI:57457"/>
        <dbReference type="ChEBI" id="CHEBI:456216"/>
        <dbReference type="EC" id="6.3.3.2"/>
    </reaction>
</comment>